<feature type="transmembrane region" description="Helical" evidence="11">
    <location>
        <begin position="270"/>
        <end position="290"/>
    </location>
</feature>
<evidence type="ECO:0000256" key="4">
    <source>
        <dbReference type="ARBA" id="ARBA00022989"/>
    </source>
</evidence>
<dbReference type="PANTHER" id="PTHR43427:SF6">
    <property type="entry name" value="CHLORIDE CHANNEL PROTEIN CLC-E"/>
    <property type="match status" value="1"/>
</dbReference>
<dbReference type="Pfam" id="PF00654">
    <property type="entry name" value="Voltage_CLC"/>
    <property type="match status" value="1"/>
</dbReference>
<evidence type="ECO:0008006" key="14">
    <source>
        <dbReference type="Google" id="ProtNLM"/>
    </source>
</evidence>
<evidence type="ECO:0000256" key="9">
    <source>
        <dbReference type="ARBA" id="ARBA00023303"/>
    </source>
</evidence>
<name>J0X0K0_9BIFI</name>
<sequence>MSNSDTSDPAGDSVPVSVFAPKKWWFLVFVIFGLGSIIGLCSAGLSFLLEFVQQYILGAAESLHDPTPFGSPWWRRLASAACISVFAAVIWWLIRRRSRIPSVSGAVHGAPMPAGRTLIHVLTQIIIVGAGMSVGRETAPRELGAMLGQKLSQRFRLSRNDMAVIIAVGAGAGFAGVYNAPLTGMFFAVEVLLAGTDIIVAATALGTSAVAAFIGGLLKGTSVFYSVTGLTVSWQIILFAVVMGPVAGICGYIFRLLTQWANTNSERTSRVLWMLPLAGLLTGVAAVWLPQVMGNGRAMAQTAYNSVSVAAIPLLLILIAVKAALTVLTIRSGASGGVLTPAIAVGGAIGAIAGMGWAYLFPNVTAGACAFIVSAAFLAASQKAPLMASVFMLEITHASISFIIPVGIAVSLSMLVSSWLPSFRLLRLRRSEAAGKEGLLSGSGSTAKAHAAIRDQQA</sequence>
<comment type="subcellular location">
    <subcellularLocation>
        <location evidence="1">Membrane</location>
        <topology evidence="1">Multi-pass membrane protein</topology>
    </subcellularLocation>
</comment>
<dbReference type="InterPro" id="IPR001807">
    <property type="entry name" value="ClC"/>
</dbReference>
<organism evidence="12 13">
    <name type="scientific">Scardovia wiggsiae F0424</name>
    <dbReference type="NCBI Taxonomy" id="857290"/>
    <lineage>
        <taxon>Bacteria</taxon>
        <taxon>Bacillati</taxon>
        <taxon>Actinomycetota</taxon>
        <taxon>Actinomycetes</taxon>
        <taxon>Bifidobacteriales</taxon>
        <taxon>Bifidobacteriaceae</taxon>
        <taxon>Scardovia</taxon>
    </lineage>
</organism>
<dbReference type="GO" id="GO:0005254">
    <property type="term" value="F:chloride channel activity"/>
    <property type="evidence" value="ECO:0007669"/>
    <property type="project" value="UniProtKB-KW"/>
</dbReference>
<evidence type="ECO:0000256" key="7">
    <source>
        <dbReference type="ARBA" id="ARBA00023173"/>
    </source>
</evidence>
<evidence type="ECO:0000256" key="8">
    <source>
        <dbReference type="ARBA" id="ARBA00023214"/>
    </source>
</evidence>
<dbReference type="RefSeq" id="WP_007147221.1">
    <property type="nucleotide sequence ID" value="NZ_AKCI01000001.1"/>
</dbReference>
<feature type="transmembrane region" description="Helical" evidence="11">
    <location>
        <begin position="400"/>
        <end position="420"/>
    </location>
</feature>
<feature type="transmembrane region" description="Helical" evidence="11">
    <location>
        <begin position="230"/>
        <end position="254"/>
    </location>
</feature>
<keyword evidence="7" id="KW-0869">Chloride channel</keyword>
<feature type="transmembrane region" description="Helical" evidence="11">
    <location>
        <begin position="333"/>
        <end position="353"/>
    </location>
</feature>
<reference evidence="12 13" key="1">
    <citation type="submission" date="2012-01" db="EMBL/GenBank/DDBJ databases">
        <title>The Genome Sequence of Scardovia wiggsiae F0424.</title>
        <authorList>
            <consortium name="The Broad Institute Genome Sequencing Platform"/>
            <person name="Earl A."/>
            <person name="Ward D."/>
            <person name="Feldgarden M."/>
            <person name="Gevers D."/>
            <person name="Izard J."/>
            <person name="Ganesan A."/>
            <person name="Baranova O.V."/>
            <person name="Blanton J.M."/>
            <person name="Tanner A.C."/>
            <person name="Mathney J."/>
            <person name="Dewhirst F.E."/>
            <person name="Young S.K."/>
            <person name="Zeng Q."/>
            <person name="Gargeya S."/>
            <person name="Fitzgerald M."/>
            <person name="Haas B."/>
            <person name="Abouelleil A."/>
            <person name="Alvarado L."/>
            <person name="Arachchi H.M."/>
            <person name="Berlin A."/>
            <person name="Chapman S.B."/>
            <person name="Gearin G."/>
            <person name="Goldberg J."/>
            <person name="Griggs A."/>
            <person name="Gujja S."/>
            <person name="Hansen M."/>
            <person name="Heiman D."/>
            <person name="Howarth C."/>
            <person name="Larimer J."/>
            <person name="Lui A."/>
            <person name="MacDonald P.J.P."/>
            <person name="McCowen C."/>
            <person name="Montmayeur A."/>
            <person name="Murphy C."/>
            <person name="Neiman D."/>
            <person name="Pearson M."/>
            <person name="Priest M."/>
            <person name="Roberts A."/>
            <person name="Saif S."/>
            <person name="Shea T."/>
            <person name="Sisk P."/>
            <person name="Stolte C."/>
            <person name="Sykes S."/>
            <person name="Wortman J."/>
            <person name="Nusbaum C."/>
            <person name="Birren B."/>
        </authorList>
    </citation>
    <scope>NUCLEOTIDE SEQUENCE [LARGE SCALE GENOMIC DNA]</scope>
    <source>
        <strain evidence="12 13">F0424</strain>
    </source>
</reference>
<evidence type="ECO:0000256" key="10">
    <source>
        <dbReference type="SAM" id="MobiDB-lite"/>
    </source>
</evidence>
<keyword evidence="4 11" id="KW-1133">Transmembrane helix</keyword>
<keyword evidence="2" id="KW-0813">Transport</keyword>
<keyword evidence="9" id="KW-0407">Ion channel</keyword>
<keyword evidence="8" id="KW-0868">Chloride</keyword>
<keyword evidence="6 11" id="KW-0472">Membrane</keyword>
<dbReference type="Gene3D" id="1.10.3080.10">
    <property type="entry name" value="Clc chloride channel"/>
    <property type="match status" value="1"/>
</dbReference>
<evidence type="ECO:0000256" key="11">
    <source>
        <dbReference type="SAM" id="Phobius"/>
    </source>
</evidence>
<evidence type="ECO:0000256" key="6">
    <source>
        <dbReference type="ARBA" id="ARBA00023136"/>
    </source>
</evidence>
<feature type="transmembrane region" description="Helical" evidence="11">
    <location>
        <begin position="73"/>
        <end position="94"/>
    </location>
</feature>
<dbReference type="InterPro" id="IPR014743">
    <property type="entry name" value="Cl-channel_core"/>
</dbReference>
<comment type="caution">
    <text evidence="12">The sequence shown here is derived from an EMBL/GenBank/DDBJ whole genome shotgun (WGS) entry which is preliminary data.</text>
</comment>
<dbReference type="GO" id="GO:0034707">
    <property type="term" value="C:chloride channel complex"/>
    <property type="evidence" value="ECO:0007669"/>
    <property type="project" value="UniProtKB-KW"/>
</dbReference>
<dbReference type="STRING" id="857290.HMPREF9156_00153"/>
<keyword evidence="13" id="KW-1185">Reference proteome</keyword>
<dbReference type="Proteomes" id="UP000006415">
    <property type="component" value="Unassembled WGS sequence"/>
</dbReference>
<gene>
    <name evidence="12" type="ORF">HMPREF9156_00153</name>
</gene>
<feature type="transmembrane region" description="Helical" evidence="11">
    <location>
        <begin position="24"/>
        <end position="49"/>
    </location>
</feature>
<evidence type="ECO:0000256" key="2">
    <source>
        <dbReference type="ARBA" id="ARBA00022448"/>
    </source>
</evidence>
<feature type="transmembrane region" description="Helical" evidence="11">
    <location>
        <begin position="360"/>
        <end position="380"/>
    </location>
</feature>
<keyword evidence="5" id="KW-0406">Ion transport</keyword>
<dbReference type="PANTHER" id="PTHR43427">
    <property type="entry name" value="CHLORIDE CHANNEL PROTEIN CLC-E"/>
    <property type="match status" value="1"/>
</dbReference>
<feature type="transmembrane region" description="Helical" evidence="11">
    <location>
        <begin position="198"/>
        <end position="218"/>
    </location>
</feature>
<proteinExistence type="predicted"/>
<dbReference type="OrthoDB" id="3261015at2"/>
<feature type="transmembrane region" description="Helical" evidence="11">
    <location>
        <begin position="302"/>
        <end position="321"/>
    </location>
</feature>
<feature type="transmembrane region" description="Helical" evidence="11">
    <location>
        <begin position="160"/>
        <end position="178"/>
    </location>
</feature>
<dbReference type="PRINTS" id="PR00762">
    <property type="entry name" value="CLCHANNEL"/>
</dbReference>
<evidence type="ECO:0000256" key="3">
    <source>
        <dbReference type="ARBA" id="ARBA00022692"/>
    </source>
</evidence>
<dbReference type="eggNOG" id="COG0038">
    <property type="taxonomic scope" value="Bacteria"/>
</dbReference>
<keyword evidence="3 11" id="KW-0812">Transmembrane</keyword>
<evidence type="ECO:0000256" key="5">
    <source>
        <dbReference type="ARBA" id="ARBA00023065"/>
    </source>
</evidence>
<dbReference type="SUPFAM" id="SSF81340">
    <property type="entry name" value="Clc chloride channel"/>
    <property type="match status" value="1"/>
</dbReference>
<dbReference type="AlphaFoldDB" id="J0X0K0"/>
<dbReference type="EMBL" id="AGZS01000001">
    <property type="protein sequence ID" value="EJD65389.1"/>
    <property type="molecule type" value="Genomic_DNA"/>
</dbReference>
<protein>
    <recommendedName>
        <fullName evidence="14">Chloride channel protein</fullName>
    </recommendedName>
</protein>
<feature type="region of interest" description="Disordered" evidence="10">
    <location>
        <begin position="437"/>
        <end position="458"/>
    </location>
</feature>
<accession>J0X0K0</accession>
<evidence type="ECO:0000256" key="1">
    <source>
        <dbReference type="ARBA" id="ARBA00004141"/>
    </source>
</evidence>
<dbReference type="InterPro" id="IPR050368">
    <property type="entry name" value="ClC-type_chloride_channel"/>
</dbReference>
<evidence type="ECO:0000313" key="13">
    <source>
        <dbReference type="Proteomes" id="UP000006415"/>
    </source>
</evidence>
<dbReference type="HOGENOM" id="CLU_015263_0_0_11"/>
<evidence type="ECO:0000313" key="12">
    <source>
        <dbReference type="EMBL" id="EJD65389.1"/>
    </source>
</evidence>